<keyword evidence="3" id="KW-1185">Reference proteome</keyword>
<dbReference type="PhylomeDB" id="B4K061"/>
<dbReference type="InParanoid" id="B4K061"/>
<feature type="region of interest" description="Disordered" evidence="1">
    <location>
        <begin position="91"/>
        <end position="135"/>
    </location>
</feature>
<sequence>MEKITTASSITMEHQTTSVDVSGSASGRRRASDTNLFGRPSEAGVPCDEGAGPRARAVSGRRPQRPLGRRVRLVRVVRVERRRVLRRIAQEQRNRQSDELELLASPLQEEEEEEQREDGGEAQGQGERPQIPPPTVTATYARAFADGHWRHQVTLVCVWEEEAGLPPTWQLEEEHPPADPRDHHHPRRRSGDPHSCARRRAPRRDPDPPDRRFSDKARLRKERLDGRSCHRRLGLTAMADAQPGPSREHPGSCGRRGTAIE</sequence>
<protein>
    <submittedName>
        <fullName evidence="2">GH23778</fullName>
    </submittedName>
</protein>
<name>B4K061_DROGR</name>
<feature type="compositionally biased region" description="Basic and acidic residues" evidence="1">
    <location>
        <begin position="203"/>
        <end position="228"/>
    </location>
</feature>
<feature type="compositionally biased region" description="Basic and acidic residues" evidence="1">
    <location>
        <begin position="172"/>
        <end position="182"/>
    </location>
</feature>
<dbReference type="HOGENOM" id="CLU_1066601_0_0_1"/>
<proteinExistence type="predicted"/>
<organism evidence="3">
    <name type="scientific">Drosophila grimshawi</name>
    <name type="common">Hawaiian fruit fly</name>
    <name type="synonym">Idiomyia grimshawi</name>
    <dbReference type="NCBI Taxonomy" id="7222"/>
    <lineage>
        <taxon>Eukaryota</taxon>
        <taxon>Metazoa</taxon>
        <taxon>Ecdysozoa</taxon>
        <taxon>Arthropoda</taxon>
        <taxon>Hexapoda</taxon>
        <taxon>Insecta</taxon>
        <taxon>Pterygota</taxon>
        <taxon>Neoptera</taxon>
        <taxon>Endopterygota</taxon>
        <taxon>Diptera</taxon>
        <taxon>Brachycera</taxon>
        <taxon>Muscomorpha</taxon>
        <taxon>Ephydroidea</taxon>
        <taxon>Drosophilidae</taxon>
        <taxon>Drosophila</taxon>
        <taxon>Hawaiian Drosophila</taxon>
    </lineage>
</organism>
<accession>B4K061</accession>
<gene>
    <name evidence="2" type="primary">Dgri\GH23778</name>
    <name evidence="2" type="ORF">Dgri_GH23778</name>
</gene>
<dbReference type="EMBL" id="CH916391">
    <property type="protein sequence ID" value="EDV94223.1"/>
    <property type="molecule type" value="Genomic_DNA"/>
</dbReference>
<evidence type="ECO:0000256" key="1">
    <source>
        <dbReference type="SAM" id="MobiDB-lite"/>
    </source>
</evidence>
<feature type="region of interest" description="Disordered" evidence="1">
    <location>
        <begin position="1"/>
        <end position="65"/>
    </location>
</feature>
<feature type="region of interest" description="Disordered" evidence="1">
    <location>
        <begin position="170"/>
        <end position="261"/>
    </location>
</feature>
<dbReference type="Proteomes" id="UP000001070">
    <property type="component" value="Unassembled WGS sequence"/>
</dbReference>
<evidence type="ECO:0000313" key="2">
    <source>
        <dbReference type="EMBL" id="EDV94223.1"/>
    </source>
</evidence>
<reference evidence="2 3" key="1">
    <citation type="journal article" date="2007" name="Nature">
        <title>Evolution of genes and genomes on the Drosophila phylogeny.</title>
        <authorList>
            <consortium name="Drosophila 12 Genomes Consortium"/>
            <person name="Clark A.G."/>
            <person name="Eisen M.B."/>
            <person name="Smith D.R."/>
            <person name="Bergman C.M."/>
            <person name="Oliver B."/>
            <person name="Markow T.A."/>
            <person name="Kaufman T.C."/>
            <person name="Kellis M."/>
            <person name="Gelbart W."/>
            <person name="Iyer V.N."/>
            <person name="Pollard D.A."/>
            <person name="Sackton T.B."/>
            <person name="Larracuente A.M."/>
            <person name="Singh N.D."/>
            <person name="Abad J.P."/>
            <person name="Abt D.N."/>
            <person name="Adryan B."/>
            <person name="Aguade M."/>
            <person name="Akashi H."/>
            <person name="Anderson W.W."/>
            <person name="Aquadro C.F."/>
            <person name="Ardell D.H."/>
            <person name="Arguello R."/>
            <person name="Artieri C.G."/>
            <person name="Barbash D.A."/>
            <person name="Barker D."/>
            <person name="Barsanti P."/>
            <person name="Batterham P."/>
            <person name="Batzoglou S."/>
            <person name="Begun D."/>
            <person name="Bhutkar A."/>
            <person name="Blanco E."/>
            <person name="Bosak S.A."/>
            <person name="Bradley R.K."/>
            <person name="Brand A.D."/>
            <person name="Brent M.R."/>
            <person name="Brooks A.N."/>
            <person name="Brown R.H."/>
            <person name="Butlin R.K."/>
            <person name="Caggese C."/>
            <person name="Calvi B.R."/>
            <person name="Bernardo de Carvalho A."/>
            <person name="Caspi A."/>
            <person name="Castrezana S."/>
            <person name="Celniker S.E."/>
            <person name="Chang J.L."/>
            <person name="Chapple C."/>
            <person name="Chatterji S."/>
            <person name="Chinwalla A."/>
            <person name="Civetta A."/>
            <person name="Clifton S.W."/>
            <person name="Comeron J.M."/>
            <person name="Costello J.C."/>
            <person name="Coyne J.A."/>
            <person name="Daub J."/>
            <person name="David R.G."/>
            <person name="Delcher A.L."/>
            <person name="Delehaunty K."/>
            <person name="Do C.B."/>
            <person name="Ebling H."/>
            <person name="Edwards K."/>
            <person name="Eickbush T."/>
            <person name="Evans J.D."/>
            <person name="Filipski A."/>
            <person name="Findeiss S."/>
            <person name="Freyhult E."/>
            <person name="Fulton L."/>
            <person name="Fulton R."/>
            <person name="Garcia A.C."/>
            <person name="Gardiner A."/>
            <person name="Garfield D.A."/>
            <person name="Garvin B.E."/>
            <person name="Gibson G."/>
            <person name="Gilbert D."/>
            <person name="Gnerre S."/>
            <person name="Godfrey J."/>
            <person name="Good R."/>
            <person name="Gotea V."/>
            <person name="Gravely B."/>
            <person name="Greenberg A.J."/>
            <person name="Griffiths-Jones S."/>
            <person name="Gross S."/>
            <person name="Guigo R."/>
            <person name="Gustafson E.A."/>
            <person name="Haerty W."/>
            <person name="Hahn M.W."/>
            <person name="Halligan D.L."/>
            <person name="Halpern A.L."/>
            <person name="Halter G.M."/>
            <person name="Han M.V."/>
            <person name="Heger A."/>
            <person name="Hillier L."/>
            <person name="Hinrichs A.S."/>
            <person name="Holmes I."/>
            <person name="Hoskins R.A."/>
            <person name="Hubisz M.J."/>
            <person name="Hultmark D."/>
            <person name="Huntley M.A."/>
            <person name="Jaffe D.B."/>
            <person name="Jagadeeshan S."/>
            <person name="Jeck W.R."/>
            <person name="Johnson J."/>
            <person name="Jones C.D."/>
            <person name="Jordan W.C."/>
            <person name="Karpen G.H."/>
            <person name="Kataoka E."/>
            <person name="Keightley P.D."/>
            <person name="Kheradpour P."/>
            <person name="Kirkness E.F."/>
            <person name="Koerich L.B."/>
            <person name="Kristiansen K."/>
            <person name="Kudrna D."/>
            <person name="Kulathinal R.J."/>
            <person name="Kumar S."/>
            <person name="Kwok R."/>
            <person name="Lander E."/>
            <person name="Langley C.H."/>
            <person name="Lapoint R."/>
            <person name="Lazzaro B.P."/>
            <person name="Lee S.J."/>
            <person name="Levesque L."/>
            <person name="Li R."/>
            <person name="Lin C.F."/>
            <person name="Lin M.F."/>
            <person name="Lindblad-Toh K."/>
            <person name="Llopart A."/>
            <person name="Long M."/>
            <person name="Low L."/>
            <person name="Lozovsky E."/>
            <person name="Lu J."/>
            <person name="Luo M."/>
            <person name="Machado C.A."/>
            <person name="Makalowski W."/>
            <person name="Marzo M."/>
            <person name="Matsuda M."/>
            <person name="Matzkin L."/>
            <person name="McAllister B."/>
            <person name="McBride C.S."/>
            <person name="McKernan B."/>
            <person name="McKernan K."/>
            <person name="Mendez-Lago M."/>
            <person name="Minx P."/>
            <person name="Mollenhauer M.U."/>
            <person name="Montooth K."/>
            <person name="Mount S.M."/>
            <person name="Mu X."/>
            <person name="Myers E."/>
            <person name="Negre B."/>
            <person name="Newfeld S."/>
            <person name="Nielsen R."/>
            <person name="Noor M.A."/>
            <person name="O'Grady P."/>
            <person name="Pachter L."/>
            <person name="Papaceit M."/>
            <person name="Parisi M.J."/>
            <person name="Parisi M."/>
            <person name="Parts L."/>
            <person name="Pedersen J.S."/>
            <person name="Pesole G."/>
            <person name="Phillippy A.M."/>
            <person name="Ponting C.P."/>
            <person name="Pop M."/>
            <person name="Porcelli D."/>
            <person name="Powell J.R."/>
            <person name="Prohaska S."/>
            <person name="Pruitt K."/>
            <person name="Puig M."/>
            <person name="Quesneville H."/>
            <person name="Ram K.R."/>
            <person name="Rand D."/>
            <person name="Rasmussen M.D."/>
            <person name="Reed L.K."/>
            <person name="Reenan R."/>
            <person name="Reily A."/>
            <person name="Remington K.A."/>
            <person name="Rieger T.T."/>
            <person name="Ritchie M.G."/>
            <person name="Robin C."/>
            <person name="Rogers Y.H."/>
            <person name="Rohde C."/>
            <person name="Rozas J."/>
            <person name="Rubenfield M.J."/>
            <person name="Ruiz A."/>
            <person name="Russo S."/>
            <person name="Salzberg S.L."/>
            <person name="Sanchez-Gracia A."/>
            <person name="Saranga D.J."/>
            <person name="Sato H."/>
            <person name="Schaeffer S.W."/>
            <person name="Schatz M.C."/>
            <person name="Schlenke T."/>
            <person name="Schwartz R."/>
            <person name="Segarra C."/>
            <person name="Singh R.S."/>
            <person name="Sirot L."/>
            <person name="Sirota M."/>
            <person name="Sisneros N.B."/>
            <person name="Smith C.D."/>
            <person name="Smith T.F."/>
            <person name="Spieth J."/>
            <person name="Stage D.E."/>
            <person name="Stark A."/>
            <person name="Stephan W."/>
            <person name="Strausberg R.L."/>
            <person name="Strempel S."/>
            <person name="Sturgill D."/>
            <person name="Sutton G."/>
            <person name="Sutton G.G."/>
            <person name="Tao W."/>
            <person name="Teichmann S."/>
            <person name="Tobari Y.N."/>
            <person name="Tomimura Y."/>
            <person name="Tsolas J.M."/>
            <person name="Valente V.L."/>
            <person name="Venter E."/>
            <person name="Venter J.C."/>
            <person name="Vicario S."/>
            <person name="Vieira F.G."/>
            <person name="Vilella A.J."/>
            <person name="Villasante A."/>
            <person name="Walenz B."/>
            <person name="Wang J."/>
            <person name="Wasserman M."/>
            <person name="Watts T."/>
            <person name="Wilson D."/>
            <person name="Wilson R.K."/>
            <person name="Wing R.A."/>
            <person name="Wolfner M.F."/>
            <person name="Wong A."/>
            <person name="Wong G.K."/>
            <person name="Wu C.I."/>
            <person name="Wu G."/>
            <person name="Yamamoto D."/>
            <person name="Yang H.P."/>
            <person name="Yang S.P."/>
            <person name="Yorke J.A."/>
            <person name="Yoshida K."/>
            <person name="Zdobnov E."/>
            <person name="Zhang P."/>
            <person name="Zhang Y."/>
            <person name="Zimin A.V."/>
            <person name="Baldwin J."/>
            <person name="Abdouelleil A."/>
            <person name="Abdulkadir J."/>
            <person name="Abebe A."/>
            <person name="Abera B."/>
            <person name="Abreu J."/>
            <person name="Acer S.C."/>
            <person name="Aftuck L."/>
            <person name="Alexander A."/>
            <person name="An P."/>
            <person name="Anderson E."/>
            <person name="Anderson S."/>
            <person name="Arachi H."/>
            <person name="Azer M."/>
            <person name="Bachantsang P."/>
            <person name="Barry A."/>
            <person name="Bayul T."/>
            <person name="Berlin A."/>
            <person name="Bessette D."/>
            <person name="Bloom T."/>
            <person name="Blye J."/>
            <person name="Boguslavskiy L."/>
            <person name="Bonnet C."/>
            <person name="Boukhgalter B."/>
            <person name="Bourzgui I."/>
            <person name="Brown A."/>
            <person name="Cahill P."/>
            <person name="Channer S."/>
            <person name="Cheshatsang Y."/>
            <person name="Chuda L."/>
            <person name="Citroen M."/>
            <person name="Collymore A."/>
            <person name="Cooke P."/>
            <person name="Costello M."/>
            <person name="D'Aco K."/>
            <person name="Daza R."/>
            <person name="De Haan G."/>
            <person name="DeGray S."/>
            <person name="DeMaso C."/>
            <person name="Dhargay N."/>
            <person name="Dooley K."/>
            <person name="Dooley E."/>
            <person name="Doricent M."/>
            <person name="Dorje P."/>
            <person name="Dorjee K."/>
            <person name="Dupes A."/>
            <person name="Elong R."/>
            <person name="Falk J."/>
            <person name="Farina A."/>
            <person name="Faro S."/>
            <person name="Ferguson D."/>
            <person name="Fisher S."/>
            <person name="Foley C.D."/>
            <person name="Franke A."/>
            <person name="Friedrich D."/>
            <person name="Gadbois L."/>
            <person name="Gearin G."/>
            <person name="Gearin C.R."/>
            <person name="Giannoukos G."/>
            <person name="Goode T."/>
            <person name="Graham J."/>
            <person name="Grandbois E."/>
            <person name="Grewal S."/>
            <person name="Gyaltsen K."/>
            <person name="Hafez N."/>
            <person name="Hagos B."/>
            <person name="Hall J."/>
            <person name="Henson C."/>
            <person name="Hollinger A."/>
            <person name="Honan T."/>
            <person name="Huard M.D."/>
            <person name="Hughes L."/>
            <person name="Hurhula B."/>
            <person name="Husby M.E."/>
            <person name="Kamat A."/>
            <person name="Kanga B."/>
            <person name="Kashin S."/>
            <person name="Khazanovich D."/>
            <person name="Kisner P."/>
            <person name="Lance K."/>
            <person name="Lara M."/>
            <person name="Lee W."/>
            <person name="Lennon N."/>
            <person name="Letendre F."/>
            <person name="LeVine R."/>
            <person name="Lipovsky A."/>
            <person name="Liu X."/>
            <person name="Liu J."/>
            <person name="Liu S."/>
            <person name="Lokyitsang T."/>
            <person name="Lokyitsang Y."/>
            <person name="Lubonja R."/>
            <person name="Lui A."/>
            <person name="MacDonald P."/>
            <person name="Magnisalis V."/>
            <person name="Maru K."/>
            <person name="Matthews C."/>
            <person name="McCusker W."/>
            <person name="McDonough S."/>
            <person name="Mehta T."/>
            <person name="Meldrim J."/>
            <person name="Meneus L."/>
            <person name="Mihai O."/>
            <person name="Mihalev A."/>
            <person name="Mihova T."/>
            <person name="Mittelman R."/>
            <person name="Mlenga V."/>
            <person name="Montmayeur A."/>
            <person name="Mulrain L."/>
            <person name="Navidi A."/>
            <person name="Naylor J."/>
            <person name="Negash T."/>
            <person name="Nguyen T."/>
            <person name="Nguyen N."/>
            <person name="Nicol R."/>
            <person name="Norbu C."/>
            <person name="Norbu N."/>
            <person name="Novod N."/>
            <person name="O'Neill B."/>
            <person name="Osman S."/>
            <person name="Markiewicz E."/>
            <person name="Oyono O.L."/>
            <person name="Patti C."/>
            <person name="Phunkhang P."/>
            <person name="Pierre F."/>
            <person name="Priest M."/>
            <person name="Raghuraman S."/>
            <person name="Rege F."/>
            <person name="Reyes R."/>
            <person name="Rise C."/>
            <person name="Rogov P."/>
            <person name="Ross K."/>
            <person name="Ryan E."/>
            <person name="Settipalli S."/>
            <person name="Shea T."/>
            <person name="Sherpa N."/>
            <person name="Shi L."/>
            <person name="Shih D."/>
            <person name="Sparrow T."/>
            <person name="Spaulding J."/>
            <person name="Stalker J."/>
            <person name="Stange-Thomann N."/>
            <person name="Stavropoulos S."/>
            <person name="Stone C."/>
            <person name="Strader C."/>
            <person name="Tesfaye S."/>
            <person name="Thomson T."/>
            <person name="Thoulutsang Y."/>
            <person name="Thoulutsang D."/>
            <person name="Topham K."/>
            <person name="Topping I."/>
            <person name="Tsamla T."/>
            <person name="Vassiliev H."/>
            <person name="Vo A."/>
            <person name="Wangchuk T."/>
            <person name="Wangdi T."/>
            <person name="Weiand M."/>
            <person name="Wilkinson J."/>
            <person name="Wilson A."/>
            <person name="Yadav S."/>
            <person name="Young G."/>
            <person name="Yu Q."/>
            <person name="Zembek L."/>
            <person name="Zhong D."/>
            <person name="Zimmer A."/>
            <person name="Zwirko Z."/>
            <person name="Jaffe D.B."/>
            <person name="Alvarez P."/>
            <person name="Brockman W."/>
            <person name="Butler J."/>
            <person name="Chin C."/>
            <person name="Gnerre S."/>
            <person name="Grabherr M."/>
            <person name="Kleber M."/>
            <person name="Mauceli E."/>
            <person name="MacCallum I."/>
        </authorList>
    </citation>
    <scope>NUCLEOTIDE SEQUENCE [LARGE SCALE GENOMIC DNA]</scope>
    <source>
        <strain evidence="3">Tucson 15287-2541.00</strain>
    </source>
</reference>
<dbReference type="AlphaFoldDB" id="B4K061"/>
<evidence type="ECO:0000313" key="3">
    <source>
        <dbReference type="Proteomes" id="UP000001070"/>
    </source>
</evidence>
<feature type="compositionally biased region" description="Polar residues" evidence="1">
    <location>
        <begin position="1"/>
        <end position="17"/>
    </location>
</feature>